<reference evidence="1 2" key="1">
    <citation type="journal article" date="2019" name="Sci. Rep.">
        <title>Orb-weaving spider Araneus ventricosus genome elucidates the spidroin gene catalogue.</title>
        <authorList>
            <person name="Kono N."/>
            <person name="Nakamura H."/>
            <person name="Ohtoshi R."/>
            <person name="Moran D.A.P."/>
            <person name="Shinohara A."/>
            <person name="Yoshida Y."/>
            <person name="Fujiwara M."/>
            <person name="Mori M."/>
            <person name="Tomita M."/>
            <person name="Arakawa K."/>
        </authorList>
    </citation>
    <scope>NUCLEOTIDE SEQUENCE [LARGE SCALE GENOMIC DNA]</scope>
</reference>
<protein>
    <submittedName>
        <fullName evidence="1">Uncharacterized protein</fullName>
    </submittedName>
</protein>
<proteinExistence type="predicted"/>
<dbReference type="AlphaFoldDB" id="A0A4Y2AXF7"/>
<dbReference type="EMBL" id="BGPR01000037">
    <property type="protein sequence ID" value="GBL84423.1"/>
    <property type="molecule type" value="Genomic_DNA"/>
</dbReference>
<sequence>MTRMKLAHPRTRHWTAKGHELCTPKEFDRQWENTQTLKLGIHEKTSCPKTGFYSAILVEKLGKAFTDVPKFVLRQSSKLQNSSHPSLLPRTMGFRV</sequence>
<keyword evidence="2" id="KW-1185">Reference proteome</keyword>
<evidence type="ECO:0000313" key="2">
    <source>
        <dbReference type="Proteomes" id="UP000499080"/>
    </source>
</evidence>
<gene>
    <name evidence="1" type="ORF">AVEN_117185_1</name>
</gene>
<name>A0A4Y2AXF7_ARAVE</name>
<dbReference type="Proteomes" id="UP000499080">
    <property type="component" value="Unassembled WGS sequence"/>
</dbReference>
<evidence type="ECO:0000313" key="1">
    <source>
        <dbReference type="EMBL" id="GBL84423.1"/>
    </source>
</evidence>
<accession>A0A4Y2AXF7</accession>
<comment type="caution">
    <text evidence="1">The sequence shown here is derived from an EMBL/GenBank/DDBJ whole genome shotgun (WGS) entry which is preliminary data.</text>
</comment>
<organism evidence="1 2">
    <name type="scientific">Araneus ventricosus</name>
    <name type="common">Orbweaver spider</name>
    <name type="synonym">Epeira ventricosa</name>
    <dbReference type="NCBI Taxonomy" id="182803"/>
    <lineage>
        <taxon>Eukaryota</taxon>
        <taxon>Metazoa</taxon>
        <taxon>Ecdysozoa</taxon>
        <taxon>Arthropoda</taxon>
        <taxon>Chelicerata</taxon>
        <taxon>Arachnida</taxon>
        <taxon>Araneae</taxon>
        <taxon>Araneomorphae</taxon>
        <taxon>Entelegynae</taxon>
        <taxon>Araneoidea</taxon>
        <taxon>Araneidae</taxon>
        <taxon>Araneus</taxon>
    </lineage>
</organism>